<dbReference type="AlphaFoldDB" id="A0A0K1Q581"/>
<proteinExistence type="predicted"/>
<protein>
    <submittedName>
        <fullName evidence="2">Uncharacterized protein</fullName>
    </submittedName>
</protein>
<reference evidence="2 3" key="1">
    <citation type="submission" date="2015-08" db="EMBL/GenBank/DDBJ databases">
        <authorList>
            <person name="Babu N.S."/>
            <person name="Beckwith C.J."/>
            <person name="Beseler K.G."/>
            <person name="Brison A."/>
            <person name="Carone J.V."/>
            <person name="Caskin T.P."/>
            <person name="Diamond M."/>
            <person name="Durham M.E."/>
            <person name="Foxe J.M."/>
            <person name="Go M."/>
            <person name="Henderson B.A."/>
            <person name="Jones I.B."/>
            <person name="McGettigan J.A."/>
            <person name="Micheletti S.J."/>
            <person name="Nasrallah M.E."/>
            <person name="Ortiz D."/>
            <person name="Piller C.R."/>
            <person name="Privatt S.R."/>
            <person name="Schneider S.L."/>
            <person name="Sharp S."/>
            <person name="Smith T.C."/>
            <person name="Stanton J.D."/>
            <person name="Ullery H.E."/>
            <person name="Wilson R.J."/>
            <person name="Serrano M.G."/>
            <person name="Buck G."/>
            <person name="Lee V."/>
            <person name="Wang Y."/>
            <person name="Carvalho R."/>
            <person name="Voegtly L."/>
            <person name="Shi R."/>
            <person name="Duckworth R."/>
            <person name="Johnson A."/>
            <person name="Loviza R."/>
            <person name="Walstead R."/>
            <person name="Shah Z."/>
            <person name="Kiflezghi M."/>
            <person name="Wade K."/>
            <person name="Ball S.L."/>
            <person name="Bradley K.W."/>
            <person name="Asai D.J."/>
            <person name="Bowman C.A."/>
            <person name="Russell D.A."/>
            <person name="Pope W.H."/>
            <person name="Jacobs-Sera D."/>
            <person name="Hendrix R.W."/>
            <person name="Hatfull G.F."/>
        </authorList>
    </citation>
    <scope>NUCLEOTIDE SEQUENCE [LARGE SCALE GENOMIC DNA]</scope>
    <source>
        <strain evidence="2 3">DSM 27648</strain>
    </source>
</reference>
<keyword evidence="3" id="KW-1185">Reference proteome</keyword>
<dbReference type="KEGG" id="llu:AKJ09_07228"/>
<organism evidence="2 3">
    <name type="scientific">Labilithrix luteola</name>
    <dbReference type="NCBI Taxonomy" id="1391654"/>
    <lineage>
        <taxon>Bacteria</taxon>
        <taxon>Pseudomonadati</taxon>
        <taxon>Myxococcota</taxon>
        <taxon>Polyangia</taxon>
        <taxon>Polyangiales</taxon>
        <taxon>Labilitrichaceae</taxon>
        <taxon>Labilithrix</taxon>
    </lineage>
</organism>
<name>A0A0K1Q581_9BACT</name>
<accession>A0A0K1Q581</accession>
<feature type="compositionally biased region" description="Basic residues" evidence="1">
    <location>
        <begin position="68"/>
        <end position="79"/>
    </location>
</feature>
<dbReference type="EMBL" id="CP012333">
    <property type="protein sequence ID" value="AKV00565.1"/>
    <property type="molecule type" value="Genomic_DNA"/>
</dbReference>
<dbReference type="Proteomes" id="UP000064967">
    <property type="component" value="Chromosome"/>
</dbReference>
<evidence type="ECO:0000313" key="2">
    <source>
        <dbReference type="EMBL" id="AKV00565.1"/>
    </source>
</evidence>
<sequence>MHGVPPSEKSPQPSREDAGRWWWTAGRSTSLRHLPPPRQAASAEVAGNRRRARRLAAQRGLGVDSTPHQRRHKAPKYLG</sequence>
<evidence type="ECO:0000313" key="3">
    <source>
        <dbReference type="Proteomes" id="UP000064967"/>
    </source>
</evidence>
<feature type="region of interest" description="Disordered" evidence="1">
    <location>
        <begin position="1"/>
        <end position="79"/>
    </location>
</feature>
<evidence type="ECO:0000256" key="1">
    <source>
        <dbReference type="SAM" id="MobiDB-lite"/>
    </source>
</evidence>
<gene>
    <name evidence="2" type="ORF">AKJ09_07228</name>
</gene>